<sequence length="226" mass="25445">MLKIRNFIIKLRNLPDDKKKIAFISFMVAPVLIAIFLGVILTKNNIARIGDSLKNINLPDLTSDIKTPQDAMKGLPSISDIENSLNQAALDENLQTADWKTYTNAEYGFQLEYPANWGIVSGENRTDGEFAFCGINYPNSDCLPVFSIIVPEKNRGISLYILNANKVQAKYGIGNVPGIWVDNKNNYLYELVYTDYSNNIPGRDVDLLRQDAINHMITTFKFTSIK</sequence>
<proteinExistence type="predicted"/>
<keyword evidence="1" id="KW-0812">Transmembrane</keyword>
<organism evidence="2 3">
    <name type="scientific">Candidatus Staskawiczbacteria bacterium RIFCSPHIGHO2_01_FULL_34_27</name>
    <dbReference type="NCBI Taxonomy" id="1802199"/>
    <lineage>
        <taxon>Bacteria</taxon>
        <taxon>Candidatus Staskawicziibacteriota</taxon>
    </lineage>
</organism>
<reference evidence="2 3" key="1">
    <citation type="journal article" date="2016" name="Nat. Commun.">
        <title>Thousands of microbial genomes shed light on interconnected biogeochemical processes in an aquifer system.</title>
        <authorList>
            <person name="Anantharaman K."/>
            <person name="Brown C.T."/>
            <person name="Hug L.A."/>
            <person name="Sharon I."/>
            <person name="Castelle C.J."/>
            <person name="Probst A.J."/>
            <person name="Thomas B.C."/>
            <person name="Singh A."/>
            <person name="Wilkins M.J."/>
            <person name="Karaoz U."/>
            <person name="Brodie E.L."/>
            <person name="Williams K.H."/>
            <person name="Hubbard S.S."/>
            <person name="Banfield J.F."/>
        </authorList>
    </citation>
    <scope>NUCLEOTIDE SEQUENCE [LARGE SCALE GENOMIC DNA]</scope>
</reference>
<evidence type="ECO:0000313" key="3">
    <source>
        <dbReference type="Proteomes" id="UP000178991"/>
    </source>
</evidence>
<name>A0A1G2HMZ6_9BACT</name>
<accession>A0A1G2HMZ6</accession>
<evidence type="ECO:0000313" key="2">
    <source>
        <dbReference type="EMBL" id="OGZ63268.1"/>
    </source>
</evidence>
<keyword evidence="1" id="KW-1133">Transmembrane helix</keyword>
<comment type="caution">
    <text evidence="2">The sequence shown here is derived from an EMBL/GenBank/DDBJ whole genome shotgun (WGS) entry which is preliminary data.</text>
</comment>
<gene>
    <name evidence="2" type="ORF">A2639_02390</name>
</gene>
<dbReference type="Proteomes" id="UP000178991">
    <property type="component" value="Unassembled WGS sequence"/>
</dbReference>
<protein>
    <submittedName>
        <fullName evidence="2">Uncharacterized protein</fullName>
    </submittedName>
</protein>
<dbReference type="EMBL" id="MHOL01000004">
    <property type="protein sequence ID" value="OGZ63268.1"/>
    <property type="molecule type" value="Genomic_DNA"/>
</dbReference>
<dbReference type="AlphaFoldDB" id="A0A1G2HMZ6"/>
<feature type="transmembrane region" description="Helical" evidence="1">
    <location>
        <begin position="21"/>
        <end position="41"/>
    </location>
</feature>
<evidence type="ECO:0000256" key="1">
    <source>
        <dbReference type="SAM" id="Phobius"/>
    </source>
</evidence>
<keyword evidence="1" id="KW-0472">Membrane</keyword>